<dbReference type="InterPro" id="IPR015946">
    <property type="entry name" value="KH_dom-like_a/b"/>
</dbReference>
<dbReference type="PANTHER" id="PTHR14725:SF0">
    <property type="entry name" value="RIBOSOME-BINDING FACTOR A, MITOCHONDRIAL-RELATED"/>
    <property type="match status" value="1"/>
</dbReference>
<dbReference type="InterPro" id="IPR023799">
    <property type="entry name" value="RbfA_dom_sf"/>
</dbReference>
<sequence length="319" mass="36596">MSLIFRKSLRIVQECSRKLTTSAVPRGIEKFGFQGRVLNKFLSNNLERKIRKSGAQPSLKILDKKRVAALNKMYMINISEVMALGEFPGVLDKGIQITRVGSVRDTSLVEVFWVADTNEDKTEVQNLLSSISGLIASKLVYANMLGHVPTIKFIPDLSAVNVEETTKLLDRIAYENSLYEKNKDNAEDATLNKGAVEDLEPQLPPMSTNTFGLPYDRIYRRIQESKRKFYPFQIPAPPTSEEFQKSQQEESEFIAGPVQRNHEQKKAVKKFIRLYQKSTLRSGSRRQQVKSREEFYEVQEEDTYNSYERSLRGEEEGRP</sequence>
<dbReference type="InterPro" id="IPR039212">
    <property type="entry name" value="RBFA_mitochondrial"/>
</dbReference>
<evidence type="ECO:0000313" key="2">
    <source>
        <dbReference type="EMBL" id="KAK3911058.1"/>
    </source>
</evidence>
<dbReference type="PANTHER" id="PTHR14725">
    <property type="entry name" value="RIBOSOME-BINDING FACTOR A, MITOCHONDRIAL-RELATED"/>
    <property type="match status" value="1"/>
</dbReference>
<name>A0AAE1L958_9NEOP</name>
<feature type="region of interest" description="Disordered" evidence="1">
    <location>
        <begin position="235"/>
        <end position="261"/>
    </location>
</feature>
<proteinExistence type="predicted"/>
<accession>A0AAE1L958</accession>
<dbReference type="EMBL" id="JAHWGI010000219">
    <property type="protein sequence ID" value="KAK3911058.1"/>
    <property type="molecule type" value="Genomic_DNA"/>
</dbReference>
<feature type="region of interest" description="Disordered" evidence="1">
    <location>
        <begin position="282"/>
        <end position="319"/>
    </location>
</feature>
<evidence type="ECO:0000256" key="1">
    <source>
        <dbReference type="SAM" id="MobiDB-lite"/>
    </source>
</evidence>
<feature type="compositionally biased region" description="Basic and acidic residues" evidence="1">
    <location>
        <begin position="309"/>
        <end position="319"/>
    </location>
</feature>
<protein>
    <submittedName>
        <fullName evidence="2">Ribosome-binding factor A</fullName>
    </submittedName>
</protein>
<comment type="caution">
    <text evidence="2">The sequence shown here is derived from an EMBL/GenBank/DDBJ whole genome shotgun (WGS) entry which is preliminary data.</text>
</comment>
<gene>
    <name evidence="2" type="ORF">KUF71_020762</name>
</gene>
<dbReference type="SUPFAM" id="SSF89919">
    <property type="entry name" value="Ribosome-binding factor A, RbfA"/>
    <property type="match status" value="1"/>
</dbReference>
<evidence type="ECO:0000313" key="3">
    <source>
        <dbReference type="Proteomes" id="UP001219518"/>
    </source>
</evidence>
<dbReference type="AlphaFoldDB" id="A0AAE1L958"/>
<keyword evidence="3" id="KW-1185">Reference proteome</keyword>
<dbReference type="Gene3D" id="3.30.300.20">
    <property type="match status" value="1"/>
</dbReference>
<reference evidence="2" key="2">
    <citation type="journal article" date="2023" name="BMC Genomics">
        <title>Pest status, molecular evolution, and epigenetic factors derived from the genome assembly of Frankliniella fusca, a thysanopteran phytovirus vector.</title>
        <authorList>
            <person name="Catto M.A."/>
            <person name="Labadie P.E."/>
            <person name="Jacobson A.L."/>
            <person name="Kennedy G.G."/>
            <person name="Srinivasan R."/>
            <person name="Hunt B.G."/>
        </authorList>
    </citation>
    <scope>NUCLEOTIDE SEQUENCE</scope>
    <source>
        <strain evidence="2">PL_HMW_Pooled</strain>
    </source>
</reference>
<organism evidence="2 3">
    <name type="scientific">Frankliniella fusca</name>
    <dbReference type="NCBI Taxonomy" id="407009"/>
    <lineage>
        <taxon>Eukaryota</taxon>
        <taxon>Metazoa</taxon>
        <taxon>Ecdysozoa</taxon>
        <taxon>Arthropoda</taxon>
        <taxon>Hexapoda</taxon>
        <taxon>Insecta</taxon>
        <taxon>Pterygota</taxon>
        <taxon>Neoptera</taxon>
        <taxon>Paraneoptera</taxon>
        <taxon>Thysanoptera</taxon>
        <taxon>Terebrantia</taxon>
        <taxon>Thripoidea</taxon>
        <taxon>Thripidae</taxon>
        <taxon>Frankliniella</taxon>
    </lineage>
</organism>
<reference evidence="2" key="1">
    <citation type="submission" date="2021-07" db="EMBL/GenBank/DDBJ databases">
        <authorList>
            <person name="Catto M.A."/>
            <person name="Jacobson A."/>
            <person name="Kennedy G."/>
            <person name="Labadie P."/>
            <person name="Hunt B.G."/>
            <person name="Srinivasan R."/>
        </authorList>
    </citation>
    <scope>NUCLEOTIDE SEQUENCE</scope>
    <source>
        <strain evidence="2">PL_HMW_Pooled</strain>
        <tissue evidence="2">Head</tissue>
    </source>
</reference>
<dbReference type="Proteomes" id="UP001219518">
    <property type="component" value="Unassembled WGS sequence"/>
</dbReference>